<dbReference type="AlphaFoldDB" id="A0A383EKA0"/>
<sequence>MRYIVKIKDNAYLDQERAKLVATTNVTVVNTLENLKCVHIDCAESVIDTIDKTGITWINQDYEMIMHGSRSTTMTAGNYWHLDAVTKRDFSTYNNNQYSYPDTLGKNTDI</sequence>
<protein>
    <submittedName>
        <fullName evidence="1">Uncharacterized protein</fullName>
    </submittedName>
</protein>
<evidence type="ECO:0000313" key="1">
    <source>
        <dbReference type="EMBL" id="SVE57044.1"/>
    </source>
</evidence>
<dbReference type="EMBL" id="UINC01226525">
    <property type="protein sequence ID" value="SVE57044.1"/>
    <property type="molecule type" value="Genomic_DNA"/>
</dbReference>
<accession>A0A383EKA0</accession>
<reference evidence="1" key="1">
    <citation type="submission" date="2018-05" db="EMBL/GenBank/DDBJ databases">
        <authorList>
            <person name="Lanie J.A."/>
            <person name="Ng W.-L."/>
            <person name="Kazmierczak K.M."/>
            <person name="Andrzejewski T.M."/>
            <person name="Davidsen T.M."/>
            <person name="Wayne K.J."/>
            <person name="Tettelin H."/>
            <person name="Glass J.I."/>
            <person name="Rusch D."/>
            <person name="Podicherti R."/>
            <person name="Tsui H.-C.T."/>
            <person name="Winkler M.E."/>
        </authorList>
    </citation>
    <scope>NUCLEOTIDE SEQUENCE</scope>
</reference>
<proteinExistence type="predicted"/>
<name>A0A383EKA0_9ZZZZ</name>
<feature type="non-terminal residue" evidence="1">
    <location>
        <position position="110"/>
    </location>
</feature>
<gene>
    <name evidence="1" type="ORF">METZ01_LOCUS509898</name>
</gene>
<organism evidence="1">
    <name type="scientific">marine metagenome</name>
    <dbReference type="NCBI Taxonomy" id="408172"/>
    <lineage>
        <taxon>unclassified sequences</taxon>
        <taxon>metagenomes</taxon>
        <taxon>ecological metagenomes</taxon>
    </lineage>
</organism>